<dbReference type="Pfam" id="PF21590">
    <property type="entry name" value="AP5B1_C"/>
    <property type="match status" value="1"/>
</dbReference>
<proteinExistence type="predicted"/>
<accession>A0AAE1VX79</accession>
<dbReference type="AlphaFoldDB" id="A0AAE1VX79"/>
<evidence type="ECO:0008006" key="5">
    <source>
        <dbReference type="Google" id="ProtNLM"/>
    </source>
</evidence>
<organism evidence="3 4">
    <name type="scientific">Anisodus tanguticus</name>
    <dbReference type="NCBI Taxonomy" id="243964"/>
    <lineage>
        <taxon>Eukaryota</taxon>
        <taxon>Viridiplantae</taxon>
        <taxon>Streptophyta</taxon>
        <taxon>Embryophyta</taxon>
        <taxon>Tracheophyta</taxon>
        <taxon>Spermatophyta</taxon>
        <taxon>Magnoliopsida</taxon>
        <taxon>eudicotyledons</taxon>
        <taxon>Gunneridae</taxon>
        <taxon>Pentapetalae</taxon>
        <taxon>asterids</taxon>
        <taxon>lamiids</taxon>
        <taxon>Solanales</taxon>
        <taxon>Solanaceae</taxon>
        <taxon>Solanoideae</taxon>
        <taxon>Hyoscyameae</taxon>
        <taxon>Anisodus</taxon>
    </lineage>
</organism>
<comment type="caution">
    <text evidence="3">The sequence shown here is derived from an EMBL/GenBank/DDBJ whole genome shotgun (WGS) entry which is preliminary data.</text>
</comment>
<dbReference type="Pfam" id="PF21588">
    <property type="entry name" value="AP5B1_middle"/>
    <property type="match status" value="1"/>
</dbReference>
<dbReference type="InterPro" id="IPR048981">
    <property type="entry name" value="AP5B1_C"/>
</dbReference>
<dbReference type="InterPro" id="IPR038741">
    <property type="entry name" value="AP5B1"/>
</dbReference>
<gene>
    <name evidence="3" type="ORF">RND71_004260</name>
</gene>
<dbReference type="Proteomes" id="UP001291623">
    <property type="component" value="Unassembled WGS sequence"/>
</dbReference>
<feature type="domain" description="AP5B1 middle" evidence="1">
    <location>
        <begin position="257"/>
        <end position="655"/>
    </location>
</feature>
<protein>
    <recommendedName>
        <fullName evidence="5">AP-5 complex subunit beta-1</fullName>
    </recommendedName>
</protein>
<reference evidence="3" key="1">
    <citation type="submission" date="2023-12" db="EMBL/GenBank/DDBJ databases">
        <title>Genome assembly of Anisodus tanguticus.</title>
        <authorList>
            <person name="Wang Y.-J."/>
        </authorList>
    </citation>
    <scope>NUCLEOTIDE SEQUENCE</scope>
    <source>
        <strain evidence="3">KB-2021</strain>
        <tissue evidence="3">Leaf</tissue>
    </source>
</reference>
<dbReference type="GO" id="GO:0016197">
    <property type="term" value="P:endosomal transport"/>
    <property type="evidence" value="ECO:0007669"/>
    <property type="project" value="InterPro"/>
</dbReference>
<dbReference type="InterPro" id="IPR048979">
    <property type="entry name" value="AP5B1_middle"/>
</dbReference>
<evidence type="ECO:0000259" key="2">
    <source>
        <dbReference type="Pfam" id="PF21590"/>
    </source>
</evidence>
<dbReference type="EMBL" id="JAVYJV010000002">
    <property type="protein sequence ID" value="KAK4377964.1"/>
    <property type="molecule type" value="Genomic_DNA"/>
</dbReference>
<evidence type="ECO:0000259" key="1">
    <source>
        <dbReference type="Pfam" id="PF21588"/>
    </source>
</evidence>
<name>A0AAE1VX79_9SOLA</name>
<feature type="domain" description="AP5B1 C-terminal" evidence="2">
    <location>
        <begin position="1083"/>
        <end position="1132"/>
    </location>
</feature>
<dbReference type="GO" id="GO:0030119">
    <property type="term" value="C:AP-type membrane coat adaptor complex"/>
    <property type="evidence" value="ECO:0007669"/>
    <property type="project" value="TreeGrafter"/>
</dbReference>
<dbReference type="PANTHER" id="PTHR34033">
    <property type="entry name" value="AP-5 COMPLEX SUBUNIT BETA-1"/>
    <property type="match status" value="1"/>
</dbReference>
<sequence length="1135" mass="127739">MSPELKPVSPQEWETLIDDYNHGGARQVRWTSTNYTALPLFNLTLSSLLRKDIAHNLKLRLIIFLEEHFNQNHQNDVVLHNFLNCLLETLRSIIQSPNDNVSSSFALKEQFLISCTSIFINSINYVSNCIDFSLISVLEGLIELLLTIINRPNHSVDRQTRSIGCECLRELEIAFPCLLSEIGSHLWSLCQNERTHASQIYGLLLATVVYSIVRLKPNVSLFSSSSTLVPFTVPRFLVYENGKDRIFIEGELSDLSNKELRRVVAFLLECPQNFTPWGLLEFMDKVLPVAVALDLQPSLLKVQFSGLLYTYDPLLWHAYLVMFLSYMDSFEGKEMEIASRLLLLSKESQHHLFFRLLVLHWLVGFIGLVLKRDFEKRKNVVDVSLSFYPSVFDPLALKSLKLDLLAYCSVLIDDVNGVKGSPRMTREKLFEDSLVCVSGFKWLPPWSMETSVAFRAIHKFLIGQTSHSENDSISNKILLDPAIYHTVQLDIGLQRTLIDSLSEYRGLVPVIVDFTDLLLTCDKHRFLGEHLLKTFDDNLLPKLKIGYKLLSYFSILERIAESNKVSPSGLIELLIRFMVFLVEKHGPDTGLRSWSHGSRVLGICRTMIMHHQSSKLFVGLSRLLSFTCLYFPDLEIRDNARIYLRMLICVPGKKLRDILNSGDQLPGISPSTHSSSFFSVQSPKISHDPKKSRSISSRMHLERAVPVLVKQSWSLSLSTLGFDAKKPSYIEPIKDNVSPSEQNEFDKITDVTVISESNRHNQPPEPLRVMDSKISQIVEILRKHFSFIPDSRHMPGLKIKIPCAFRFESEPFSRIWGINMPANGVDTLPALYATKLKFSSSAPYGSIPSCHIPFLLGQPPKSFYSFSQTNSLDIISVEDVSEIPGDDKSFKAPVLIELEPQDPMPGLVDVSIETNTDNGLIIIGQLHNITVGIEDMFLKAIVPEDIPEDAVRGYYMDLFNALWEACGASTSTGRETFVLKGGKGVAAISGTRSVKLLEVPMASLIQAVERSLAPVVVCVTGDPLTNLLKEGGVIRDIAWDEVNLGSSSTDDTIAETSLVGGPLYLKYKDDEDEGGGIVQINKKNLGTIQILIFLPPRFHLLFQMEASDTSTLVRIRTDHWPCLAYVDDYLEALFC</sequence>
<keyword evidence="4" id="KW-1185">Reference proteome</keyword>
<dbReference type="PANTHER" id="PTHR34033:SF1">
    <property type="entry name" value="AP-5 COMPLEX SUBUNIT BETA-1"/>
    <property type="match status" value="1"/>
</dbReference>
<evidence type="ECO:0000313" key="4">
    <source>
        <dbReference type="Proteomes" id="UP001291623"/>
    </source>
</evidence>
<evidence type="ECO:0000313" key="3">
    <source>
        <dbReference type="EMBL" id="KAK4377964.1"/>
    </source>
</evidence>